<gene>
    <name evidence="2" type="ORF">M0812_12191</name>
</gene>
<evidence type="ECO:0000313" key="2">
    <source>
        <dbReference type="EMBL" id="KAJ3442456.1"/>
    </source>
</evidence>
<proteinExistence type="predicted"/>
<sequence>MKSKTRQSQTNRNEYKKQTFLRHLFERRMRNQRTILILLLFVILFVSFLGFVKNIRSKEPKERKFFNLKKKKLNTYNPYYDLYFEEFEDYEEYEDLNPYYQEYPGEKLFVAFICQDIAKIWDTLEPAFLGLIDFVGTDNIYMSIYSNGNTDITPLLLQIFEKKLDALGVANTITPQADSNRTAYNHERILYLANLRNKVLEPLTPEYPKVMFINDIMIQFRDLKNLLLTPIDYDMVCGLDFQDNPDFFNSSHQNDKIKYMPKKKKKNLTFLNQPGKEHYILSLYDIWAARDAKGDTFSNDYPWFNDHKNAKPLIDRGLPVQVYACWNGVVVFKSEPWFKEKIKFRRSNEDECYSSECQLFPQDLWRHGYKKIFINPLVQSSYDQINYNHLLKTKYYQNTVLKNDHITQYQKLINSKKQYKIIEKIPEYVICCDSDEREVNRVDWLNCHWELNLNT</sequence>
<comment type="caution">
    <text evidence="2">The sequence shown here is derived from an EMBL/GenBank/DDBJ whole genome shotgun (WGS) entry which is preliminary data.</text>
</comment>
<evidence type="ECO:0000256" key="1">
    <source>
        <dbReference type="SAM" id="Phobius"/>
    </source>
</evidence>
<keyword evidence="1" id="KW-1133">Transmembrane helix</keyword>
<organism evidence="2 3">
    <name type="scientific">Anaeramoeba flamelloides</name>
    <dbReference type="NCBI Taxonomy" id="1746091"/>
    <lineage>
        <taxon>Eukaryota</taxon>
        <taxon>Metamonada</taxon>
        <taxon>Anaeramoebidae</taxon>
        <taxon>Anaeramoeba</taxon>
    </lineage>
</organism>
<dbReference type="AlphaFoldDB" id="A0AAV7ZK99"/>
<evidence type="ECO:0008006" key="4">
    <source>
        <dbReference type="Google" id="ProtNLM"/>
    </source>
</evidence>
<evidence type="ECO:0000313" key="3">
    <source>
        <dbReference type="Proteomes" id="UP001146793"/>
    </source>
</evidence>
<accession>A0AAV7ZK99</accession>
<dbReference type="PANTHER" id="PTHR34144">
    <property type="entry name" value="CHROMOSOME 8, WHOLE GENOME SHOTGUN SEQUENCE"/>
    <property type="match status" value="1"/>
</dbReference>
<dbReference type="InterPro" id="IPR021047">
    <property type="entry name" value="Mannosyltransferase_CMT1"/>
</dbReference>
<dbReference type="PANTHER" id="PTHR34144:SF7">
    <property type="entry name" value="EXPORT PROTEIN (CAP59), PUTATIVE (AFU_ORTHOLOGUE AFUA_7G05020)-RELATED"/>
    <property type="match status" value="1"/>
</dbReference>
<keyword evidence="1" id="KW-0472">Membrane</keyword>
<dbReference type="Proteomes" id="UP001146793">
    <property type="component" value="Unassembled WGS sequence"/>
</dbReference>
<keyword evidence="1" id="KW-0812">Transmembrane</keyword>
<feature type="transmembrane region" description="Helical" evidence="1">
    <location>
        <begin position="34"/>
        <end position="52"/>
    </location>
</feature>
<dbReference type="EMBL" id="JANTQA010000026">
    <property type="protein sequence ID" value="KAJ3442456.1"/>
    <property type="molecule type" value="Genomic_DNA"/>
</dbReference>
<name>A0AAV7ZK99_9EUKA</name>
<protein>
    <recommendedName>
        <fullName evidence="4">Glycosyltransferase family 69 protein</fullName>
    </recommendedName>
</protein>
<dbReference type="Pfam" id="PF11735">
    <property type="entry name" value="CAP59_mtransfer"/>
    <property type="match status" value="1"/>
</dbReference>
<reference evidence="2" key="1">
    <citation type="submission" date="2022-08" db="EMBL/GenBank/DDBJ databases">
        <title>Novel sulphate-reducing endosymbionts in the free-living metamonad Anaeramoeba.</title>
        <authorList>
            <person name="Jerlstrom-Hultqvist J."/>
            <person name="Cepicka I."/>
            <person name="Gallot-Lavallee L."/>
            <person name="Salas-Leiva D."/>
            <person name="Curtis B.A."/>
            <person name="Zahonova K."/>
            <person name="Pipaliya S."/>
            <person name="Dacks J."/>
            <person name="Roger A.J."/>
        </authorList>
    </citation>
    <scope>NUCLEOTIDE SEQUENCE</scope>
    <source>
        <strain evidence="2">Busselton2</strain>
    </source>
</reference>